<accession>A0A0N0NPC7</accession>
<dbReference type="PROSITE" id="PS51212">
    <property type="entry name" value="WSC"/>
    <property type="match status" value="4"/>
</dbReference>
<dbReference type="STRING" id="1664694.A0A0N0NPC7"/>
<dbReference type="VEuPathDB" id="FungiDB:AB675_9712"/>
<dbReference type="PANTHER" id="PTHR43662">
    <property type="match status" value="1"/>
</dbReference>
<dbReference type="Pfam" id="PF09362">
    <property type="entry name" value="DUF1996"/>
    <property type="match status" value="1"/>
</dbReference>
<feature type="domain" description="WSC" evidence="3">
    <location>
        <begin position="739"/>
        <end position="841"/>
    </location>
</feature>
<feature type="domain" description="WSC" evidence="3">
    <location>
        <begin position="627"/>
        <end position="721"/>
    </location>
</feature>
<keyword evidence="2" id="KW-0732">Signal</keyword>
<evidence type="ECO:0000259" key="3">
    <source>
        <dbReference type="PROSITE" id="PS51212"/>
    </source>
</evidence>
<dbReference type="Proteomes" id="UP000038010">
    <property type="component" value="Unassembled WGS sequence"/>
</dbReference>
<evidence type="ECO:0000256" key="2">
    <source>
        <dbReference type="SAM" id="SignalP"/>
    </source>
</evidence>
<organism evidence="4 5">
    <name type="scientific">Cyphellophora attinorum</name>
    <dbReference type="NCBI Taxonomy" id="1664694"/>
    <lineage>
        <taxon>Eukaryota</taxon>
        <taxon>Fungi</taxon>
        <taxon>Dikarya</taxon>
        <taxon>Ascomycota</taxon>
        <taxon>Pezizomycotina</taxon>
        <taxon>Eurotiomycetes</taxon>
        <taxon>Chaetothyriomycetidae</taxon>
        <taxon>Chaetothyriales</taxon>
        <taxon>Cyphellophoraceae</taxon>
        <taxon>Cyphellophora</taxon>
    </lineage>
</organism>
<name>A0A0N0NPC7_9EURO</name>
<dbReference type="RefSeq" id="XP_018002352.1">
    <property type="nucleotide sequence ID" value="XM_018150273.1"/>
</dbReference>
<dbReference type="SMART" id="SM00321">
    <property type="entry name" value="WSC"/>
    <property type="match status" value="4"/>
</dbReference>
<dbReference type="Pfam" id="PF01822">
    <property type="entry name" value="WSC"/>
    <property type="match status" value="4"/>
</dbReference>
<keyword evidence="5" id="KW-1185">Reference proteome</keyword>
<evidence type="ECO:0000313" key="4">
    <source>
        <dbReference type="EMBL" id="KPI42389.1"/>
    </source>
</evidence>
<dbReference type="EMBL" id="LFJN01000007">
    <property type="protein sequence ID" value="KPI42389.1"/>
    <property type="molecule type" value="Genomic_DNA"/>
</dbReference>
<feature type="signal peptide" evidence="2">
    <location>
        <begin position="1"/>
        <end position="18"/>
    </location>
</feature>
<reference evidence="4 5" key="1">
    <citation type="submission" date="2015-06" db="EMBL/GenBank/DDBJ databases">
        <title>Draft genome of the ant-associated black yeast Phialophora attae CBS 131958.</title>
        <authorList>
            <person name="Moreno L.F."/>
            <person name="Stielow B.J."/>
            <person name="de Hoog S."/>
            <person name="Vicente V.A."/>
            <person name="Weiss V.A."/>
            <person name="de Vries M."/>
            <person name="Cruz L.M."/>
            <person name="Souza E.M."/>
        </authorList>
    </citation>
    <scope>NUCLEOTIDE SEQUENCE [LARGE SCALE GENOMIC DNA]</scope>
    <source>
        <strain evidence="4 5">CBS 131958</strain>
    </source>
</reference>
<gene>
    <name evidence="4" type="ORF">AB675_9712</name>
</gene>
<feature type="domain" description="WSC" evidence="3">
    <location>
        <begin position="496"/>
        <end position="589"/>
    </location>
</feature>
<sequence length="861" mass="92452">MNVVLTLVLAALVHQTEAFWRLSCGRIQTGRIDPIINPGAIAGHAHIVSGPNNFNTTSTFQSYQSSLCTSCSIQDDKSAYWTPQLYYRFRNGTYVDVPTGGTVVYYLSRGDDNLNMVPFPEGYKVLAGDAAARSFNFAAKTYKNSRYIAERTSFACLNYDKPSPDTPRITNMDCPGGLRAQIHFPSCWDGVNLYKSDQSHVTYLSGIDTGQCPPTHPKTFPHIFFEVIYSVNNIQKQPGGYFVFSNGDATGYGFHGDFQNGWKTSVMKDAIQQCMGDNRAINQGSIQLCPPLNASYDDQAVKNCPEQKPLVKEKARGLLKALPGCNPPTAGPGRAAQAICPIQPGLDSYDVPDDTFRLPPVVGDFVNNTDWQYLGCASDKDAPKMLQGDSFQDGNTMTRESCLNYCNDKGWAYAGLTGGSQCSCGNALVKPVQNQGICGAAVVPIICTGDILNFCGGNQYTYVYNNTKTTVKVRGTPQPGQTKINFDSAVDKSPIEATYAGCYAEGSGYKALTGGMSFSNQTGMTNELCGMFCQKNKYNLFGTEFAYECYCGNTISTAPVAQSNCLTLCKGDNTQFCGNGGKLSLWTTNGTIPSSAGQTPTTSADPNAPTTNPGSSDNLDVVKPAPNKAYFKCLSAAKGEPLSGLPKIDRAGIMDVDYCAAYAKKNNYAFFGLEYSKQCLVGDVILDAADTLGANSCNMNCTADANQKCGGSGAVSMYNNTAYTPRIPPSVKIPGTEITYDYKGCYVDNGGARTLGGQVPDAANKDLTTTASVDNCLAFCQSGGYTWGGITYGSQCFCNKAGIQNNAQLKPAGDLACNMPCKGNVTQNCGQSSTIQVYQIRLGLGQKIGNKRGARRVKRQF</sequence>
<dbReference type="PANTHER" id="PTHR43662:SF3">
    <property type="entry name" value="DOMAIN PROTEIN, PUTATIVE (AFU_ORTHOLOGUE AFUA_6G11970)-RELATED"/>
    <property type="match status" value="1"/>
</dbReference>
<comment type="caution">
    <text evidence="4">The sequence shown here is derived from an EMBL/GenBank/DDBJ whole genome shotgun (WGS) entry which is preliminary data.</text>
</comment>
<proteinExistence type="predicted"/>
<feature type="domain" description="WSC" evidence="3">
    <location>
        <begin position="370"/>
        <end position="467"/>
    </location>
</feature>
<protein>
    <submittedName>
        <fullName evidence="4">Putative fungistatic metabolite</fullName>
    </submittedName>
</protein>
<feature type="region of interest" description="Disordered" evidence="1">
    <location>
        <begin position="594"/>
        <end position="621"/>
    </location>
</feature>
<evidence type="ECO:0000313" key="5">
    <source>
        <dbReference type="Proteomes" id="UP000038010"/>
    </source>
</evidence>
<evidence type="ECO:0000256" key="1">
    <source>
        <dbReference type="SAM" id="MobiDB-lite"/>
    </source>
</evidence>
<feature type="compositionally biased region" description="Polar residues" evidence="1">
    <location>
        <begin position="594"/>
        <end position="618"/>
    </location>
</feature>
<dbReference type="GeneID" id="28742153"/>
<dbReference type="InterPro" id="IPR002889">
    <property type="entry name" value="WSC_carb-bd"/>
</dbReference>
<dbReference type="InterPro" id="IPR018535">
    <property type="entry name" value="DUF1996"/>
</dbReference>
<feature type="chain" id="PRO_5005856987" evidence="2">
    <location>
        <begin position="19"/>
        <end position="861"/>
    </location>
</feature>
<dbReference type="AlphaFoldDB" id="A0A0N0NPC7"/>
<dbReference type="OrthoDB" id="74764at2759"/>